<accession>A0ABM7DQD7</accession>
<reference evidence="5" key="1">
    <citation type="submission" date="2017-03" db="EMBL/GenBank/DDBJ databases">
        <title>Full genome sequence of a non-lethal Shewanella isolate that potentiates virulence of Vibio parahaemolyticus causing acute hepatopancreatic necrosis disease (AHPND) in shrimp.</title>
        <authorList>
            <person name="Prachumwat A."/>
            <person name="Sritunyalucksana K."/>
        </authorList>
    </citation>
    <scope>NUCLEOTIDE SEQUENCE [LARGE SCALE GENOMIC DNA]</scope>
    <source>
        <strain evidence="5">TH2012</strain>
    </source>
</reference>
<dbReference type="EMBL" id="CP020373">
    <property type="protein sequence ID" value="AZQ11901.1"/>
    <property type="molecule type" value="Genomic_DNA"/>
</dbReference>
<keyword evidence="2 3" id="KW-0732">Signal</keyword>
<feature type="chain" id="PRO_5045744264" evidence="3">
    <location>
        <begin position="23"/>
        <end position="144"/>
    </location>
</feature>
<proteinExistence type="inferred from homology"/>
<evidence type="ECO:0000256" key="2">
    <source>
        <dbReference type="ARBA" id="ARBA00022729"/>
    </source>
</evidence>
<comment type="similarity">
    <text evidence="1">Belongs to the CsgA/CsgB family.</text>
</comment>
<evidence type="ECO:0000256" key="3">
    <source>
        <dbReference type="SAM" id="SignalP"/>
    </source>
</evidence>
<dbReference type="InterPro" id="IPR009742">
    <property type="entry name" value="Curlin_rpt"/>
</dbReference>
<name>A0ABM7DQD7_9GAMM</name>
<organism evidence="4 5">
    <name type="scientific">Shewanella khirikhana</name>
    <dbReference type="NCBI Taxonomy" id="1965282"/>
    <lineage>
        <taxon>Bacteria</taxon>
        <taxon>Pseudomonadati</taxon>
        <taxon>Pseudomonadota</taxon>
        <taxon>Gammaproteobacteria</taxon>
        <taxon>Alteromonadales</taxon>
        <taxon>Shewanellaceae</taxon>
        <taxon>Shewanella</taxon>
    </lineage>
</organism>
<dbReference type="RefSeq" id="WP_237158628.1">
    <property type="nucleotide sequence ID" value="NZ_CP020373.1"/>
</dbReference>
<protein>
    <submittedName>
        <fullName evidence="4">Major curlin subunit</fullName>
    </submittedName>
</protein>
<sequence length="144" mass="15234">MSYTKTLFISTSLLLCSLGVSANGPDIEAGESQSLPVTLQTLLESNGRDNLIELFQIGVQNQVIATQAGEHNQLMLTQLGVGNEATVTQLGFNNEVELLQAGNHNSAEVTQIGDNNLVQLSQLGSANFSIQQIGDGASIAVTQY</sequence>
<evidence type="ECO:0000256" key="1">
    <source>
        <dbReference type="ARBA" id="ARBA00009766"/>
    </source>
</evidence>
<evidence type="ECO:0000313" key="4">
    <source>
        <dbReference type="EMBL" id="AZQ11901.1"/>
    </source>
</evidence>
<keyword evidence="5" id="KW-1185">Reference proteome</keyword>
<evidence type="ECO:0000313" key="5">
    <source>
        <dbReference type="Proteomes" id="UP000278437"/>
    </source>
</evidence>
<dbReference type="Proteomes" id="UP000278437">
    <property type="component" value="Chromosome"/>
</dbReference>
<dbReference type="Pfam" id="PF07012">
    <property type="entry name" value="Curlin_rpt"/>
    <property type="match status" value="2"/>
</dbReference>
<gene>
    <name evidence="4" type="ORF">STH12_02832</name>
</gene>
<feature type="signal peptide" evidence="3">
    <location>
        <begin position="1"/>
        <end position="22"/>
    </location>
</feature>